<dbReference type="SMART" id="SM00198">
    <property type="entry name" value="SCP"/>
    <property type="match status" value="1"/>
</dbReference>
<dbReference type="PRINTS" id="PR00837">
    <property type="entry name" value="V5TPXLIKE"/>
</dbReference>
<evidence type="ECO:0000256" key="1">
    <source>
        <dbReference type="ARBA" id="ARBA00009923"/>
    </source>
</evidence>
<dbReference type="Gene3D" id="3.40.33.10">
    <property type="entry name" value="CAP"/>
    <property type="match status" value="1"/>
</dbReference>
<dbReference type="PANTHER" id="PTHR10334">
    <property type="entry name" value="CYSTEINE-RICH SECRETORY PROTEIN-RELATED"/>
    <property type="match status" value="1"/>
</dbReference>
<dbReference type="EMBL" id="JANPWB010000016">
    <property type="protein sequence ID" value="KAJ1082906.1"/>
    <property type="molecule type" value="Genomic_DNA"/>
</dbReference>
<comment type="similarity">
    <text evidence="1">Belongs to the CRISP family.</text>
</comment>
<evidence type="ECO:0000259" key="3">
    <source>
        <dbReference type="SMART" id="SM00198"/>
    </source>
</evidence>
<feature type="domain" description="SCP" evidence="3">
    <location>
        <begin position="32"/>
        <end position="183"/>
    </location>
</feature>
<evidence type="ECO:0000256" key="2">
    <source>
        <dbReference type="SAM" id="SignalP"/>
    </source>
</evidence>
<sequence length="359" mass="40544">MRTFTPALVLLHLQALLLWSLATGRRTDYTDEEIQILLNLHNTYRARVNPPAANMLKLEWHDDLASMAQDWADQCTFEHGQPDRDNPPFDDIGQNLNKFTSSDLDRLDSLYSRTYIALKTWWDEVTWYNFSSGLCSGPICGHYTQLVWARTQYLGCGYLNGSRCPGAFTYVVCNYGPTGNKGLKPMQPYIPGEPCSKCDSGHGWCEHRLCIKCHDQNCACSLKCKNCGTLNNKTCTCACAEGWDYADCSVACENSNQTLCMGMHQANCALIQPDWCRAKCGHCTFLRKGPNREKCCGGKICHNRGYLDSDLCECVCQRGYYGNYCETSTGQKLSSNWILTLLGLSFMMITNSNERKYLH</sequence>
<feature type="signal peptide" evidence="2">
    <location>
        <begin position="1"/>
        <end position="24"/>
    </location>
</feature>
<dbReference type="GO" id="GO:0005576">
    <property type="term" value="C:extracellular region"/>
    <property type="evidence" value="ECO:0007669"/>
    <property type="project" value="InterPro"/>
</dbReference>
<name>A0AAV7KTU4_PLEWA</name>
<protein>
    <recommendedName>
        <fullName evidence="3">SCP domain-containing protein</fullName>
    </recommendedName>
</protein>
<keyword evidence="2" id="KW-0732">Signal</keyword>
<dbReference type="InterPro" id="IPR014044">
    <property type="entry name" value="CAP_dom"/>
</dbReference>
<dbReference type="PRINTS" id="PR00838">
    <property type="entry name" value="V5ALLERGEN"/>
</dbReference>
<accession>A0AAV7KTU4</accession>
<keyword evidence="5" id="KW-1185">Reference proteome</keyword>
<evidence type="ECO:0000313" key="4">
    <source>
        <dbReference type="EMBL" id="KAJ1082906.1"/>
    </source>
</evidence>
<dbReference type="PROSITE" id="PS01009">
    <property type="entry name" value="CRISP_1"/>
    <property type="match status" value="1"/>
</dbReference>
<dbReference type="Pfam" id="PF00188">
    <property type="entry name" value="CAP"/>
    <property type="match status" value="1"/>
</dbReference>
<organism evidence="4 5">
    <name type="scientific">Pleurodeles waltl</name>
    <name type="common">Iberian ribbed newt</name>
    <dbReference type="NCBI Taxonomy" id="8319"/>
    <lineage>
        <taxon>Eukaryota</taxon>
        <taxon>Metazoa</taxon>
        <taxon>Chordata</taxon>
        <taxon>Craniata</taxon>
        <taxon>Vertebrata</taxon>
        <taxon>Euteleostomi</taxon>
        <taxon>Amphibia</taxon>
        <taxon>Batrachia</taxon>
        <taxon>Caudata</taxon>
        <taxon>Salamandroidea</taxon>
        <taxon>Salamandridae</taxon>
        <taxon>Pleurodelinae</taxon>
        <taxon>Pleurodeles</taxon>
    </lineage>
</organism>
<dbReference type="InterPro" id="IPR001283">
    <property type="entry name" value="CRISP-related"/>
</dbReference>
<feature type="chain" id="PRO_5043350195" description="SCP domain-containing protein" evidence="2">
    <location>
        <begin position="25"/>
        <end position="359"/>
    </location>
</feature>
<proteinExistence type="inferred from homology"/>
<dbReference type="SUPFAM" id="SSF55797">
    <property type="entry name" value="PR-1-like"/>
    <property type="match status" value="1"/>
</dbReference>
<dbReference type="AlphaFoldDB" id="A0AAV7KTU4"/>
<dbReference type="InterPro" id="IPR002413">
    <property type="entry name" value="V5_allergen-like"/>
</dbReference>
<comment type="caution">
    <text evidence="4">The sequence shown here is derived from an EMBL/GenBank/DDBJ whole genome shotgun (WGS) entry which is preliminary data.</text>
</comment>
<gene>
    <name evidence="4" type="ORF">NDU88_003067</name>
</gene>
<evidence type="ECO:0000313" key="5">
    <source>
        <dbReference type="Proteomes" id="UP001066276"/>
    </source>
</evidence>
<dbReference type="Proteomes" id="UP001066276">
    <property type="component" value="Chromosome 12"/>
</dbReference>
<dbReference type="CDD" id="cd05380">
    <property type="entry name" value="CAP_euk"/>
    <property type="match status" value="1"/>
</dbReference>
<dbReference type="InterPro" id="IPR018244">
    <property type="entry name" value="Allrgn_V5/Tpx1_CS"/>
</dbReference>
<reference evidence="4" key="1">
    <citation type="journal article" date="2022" name="bioRxiv">
        <title>Sequencing and chromosome-scale assembly of the giantPleurodeles waltlgenome.</title>
        <authorList>
            <person name="Brown T."/>
            <person name="Elewa A."/>
            <person name="Iarovenko S."/>
            <person name="Subramanian E."/>
            <person name="Araus A.J."/>
            <person name="Petzold A."/>
            <person name="Susuki M."/>
            <person name="Suzuki K.-i.T."/>
            <person name="Hayashi T."/>
            <person name="Toyoda A."/>
            <person name="Oliveira C."/>
            <person name="Osipova E."/>
            <person name="Leigh N.D."/>
            <person name="Simon A."/>
            <person name="Yun M.H."/>
        </authorList>
    </citation>
    <scope>NUCLEOTIDE SEQUENCE</scope>
    <source>
        <strain evidence="4">20211129_DDA</strain>
        <tissue evidence="4">Liver</tissue>
    </source>
</reference>
<dbReference type="InterPro" id="IPR035940">
    <property type="entry name" value="CAP_sf"/>
</dbReference>